<feature type="region of interest" description="Disordered" evidence="1">
    <location>
        <begin position="421"/>
        <end position="481"/>
    </location>
</feature>
<protein>
    <submittedName>
        <fullName evidence="2">DUF935 family protein</fullName>
    </submittedName>
</protein>
<sequence>MPTPGLTDHRGKPVSTKDLGIEKARPGRRGARPWAHLGVATGMTPTKLAGIFKKADEGDALDLLTLAHEIERRDAHVRAQLATRKQAVIGVPWIVEAASDDKRDKDIASELQAIVDDDIWTDLVMSSLDALLKGYAVTEITWNMGARWTPASFTWRDPRSFALDLEDGATIRLRTDAQPKLGEDLDPFKYVVHAPALVSGPIAAAGLVRPLSVLYVLKTQGVRAWLTYMELYGIPLRLGKYPARDTSEDEIAKLWEALVAIGEDGAGIMPAGMSIEVLDAIGKGGGSRAHQDLADWCDRQASKVIVGQTMTADDGASLSQAKVHDDVRRDYVVADARALAATLRRDFIIPFCKINYGELAVYPKLRAQTDEPEDRKVFVESLVPMIDRGLEVEASVVADRLGLPVPDKGAKVLRPMNRAAPAAAADADEADADEAKESPAESSKQAIQGRGRARCQKHQLADSDDGDFIDREATPDDWRSTMKPLHDAAKAAAAEASGFADFLSRLSSAQVDGDKLVRSLALKTLQARGVGDATDEVT</sequence>
<proteinExistence type="predicted"/>
<dbReference type="Pfam" id="PF06074">
    <property type="entry name" value="Portal_Mu"/>
    <property type="match status" value="1"/>
</dbReference>
<evidence type="ECO:0000256" key="1">
    <source>
        <dbReference type="SAM" id="MobiDB-lite"/>
    </source>
</evidence>
<dbReference type="EMBL" id="JAPNKE010000002">
    <property type="protein sequence ID" value="MCY1008531.1"/>
    <property type="molecule type" value="Genomic_DNA"/>
</dbReference>
<accession>A0A9X3IYI9</accession>
<keyword evidence="3" id="KW-1185">Reference proteome</keyword>
<dbReference type="Proteomes" id="UP001150924">
    <property type="component" value="Unassembled WGS sequence"/>
</dbReference>
<gene>
    <name evidence="2" type="ORF">OV079_23820</name>
</gene>
<name>A0A9X3IYI9_9BACT</name>
<evidence type="ECO:0000313" key="2">
    <source>
        <dbReference type="EMBL" id="MCY1008531.1"/>
    </source>
</evidence>
<feature type="region of interest" description="Disordered" evidence="1">
    <location>
        <begin position="1"/>
        <end position="29"/>
    </location>
</feature>
<dbReference type="AlphaFoldDB" id="A0A9X3IYI9"/>
<organism evidence="2 3">
    <name type="scientific">Nannocystis pusilla</name>
    <dbReference type="NCBI Taxonomy" id="889268"/>
    <lineage>
        <taxon>Bacteria</taxon>
        <taxon>Pseudomonadati</taxon>
        <taxon>Myxococcota</taxon>
        <taxon>Polyangia</taxon>
        <taxon>Nannocystales</taxon>
        <taxon>Nannocystaceae</taxon>
        <taxon>Nannocystis</taxon>
    </lineage>
</organism>
<evidence type="ECO:0000313" key="3">
    <source>
        <dbReference type="Proteomes" id="UP001150924"/>
    </source>
</evidence>
<dbReference type="RefSeq" id="WP_267771146.1">
    <property type="nucleotide sequence ID" value="NZ_JAPNKE010000002.1"/>
</dbReference>
<feature type="compositionally biased region" description="Basic and acidic residues" evidence="1">
    <location>
        <begin position="468"/>
        <end position="481"/>
    </location>
</feature>
<comment type="caution">
    <text evidence="2">The sequence shown here is derived from an EMBL/GenBank/DDBJ whole genome shotgun (WGS) entry which is preliminary data.</text>
</comment>
<dbReference type="InterPro" id="IPR009279">
    <property type="entry name" value="Portal_Mu"/>
</dbReference>
<reference evidence="2" key="1">
    <citation type="submission" date="2022-11" db="EMBL/GenBank/DDBJ databases">
        <title>Minimal conservation of predation-associated metabolite biosynthetic gene clusters underscores biosynthetic potential of Myxococcota including descriptions for ten novel species: Archangium lansinium sp. nov., Myxococcus landrumus sp. nov., Nannocystis bai.</title>
        <authorList>
            <person name="Ahearne A."/>
            <person name="Stevens C."/>
            <person name="Phillips K."/>
        </authorList>
    </citation>
    <scope>NUCLEOTIDE SEQUENCE</scope>
    <source>
        <strain evidence="2">Na p29</strain>
    </source>
</reference>